<organism evidence="8 9">
    <name type="scientific">Rhodococcus triatomae</name>
    <dbReference type="NCBI Taxonomy" id="300028"/>
    <lineage>
        <taxon>Bacteria</taxon>
        <taxon>Bacillati</taxon>
        <taxon>Actinomycetota</taxon>
        <taxon>Actinomycetes</taxon>
        <taxon>Mycobacteriales</taxon>
        <taxon>Nocardiaceae</taxon>
        <taxon>Rhodococcus</taxon>
    </lineage>
</organism>
<keyword evidence="3 6" id="KW-0812">Transmembrane</keyword>
<keyword evidence="4 6" id="KW-1133">Transmembrane helix</keyword>
<evidence type="ECO:0000256" key="2">
    <source>
        <dbReference type="ARBA" id="ARBA00007165"/>
    </source>
</evidence>
<protein>
    <recommendedName>
        <fullName evidence="6">SURF1-like protein</fullName>
    </recommendedName>
</protein>
<dbReference type="Pfam" id="PF02104">
    <property type="entry name" value="SURF1"/>
    <property type="match status" value="1"/>
</dbReference>
<accession>A0A1G8DBR7</accession>
<reference evidence="8 9" key="1">
    <citation type="submission" date="2016-10" db="EMBL/GenBank/DDBJ databases">
        <authorList>
            <person name="de Groot N.N."/>
        </authorList>
    </citation>
    <scope>NUCLEOTIDE SEQUENCE [LARGE SCALE GENOMIC DNA]</scope>
    <source>
        <strain evidence="8 9">DSM 44892</strain>
    </source>
</reference>
<evidence type="ECO:0000256" key="5">
    <source>
        <dbReference type="ARBA" id="ARBA00023136"/>
    </source>
</evidence>
<keyword evidence="5 6" id="KW-0472">Membrane</keyword>
<feature type="compositionally biased region" description="Basic and acidic residues" evidence="7">
    <location>
        <begin position="329"/>
        <end position="338"/>
    </location>
</feature>
<dbReference type="OrthoDB" id="9807214at2"/>
<feature type="compositionally biased region" description="Pro residues" evidence="7">
    <location>
        <begin position="254"/>
        <end position="272"/>
    </location>
</feature>
<dbReference type="EMBL" id="FNDN01000002">
    <property type="protein sequence ID" value="SDH55125.1"/>
    <property type="molecule type" value="Genomic_DNA"/>
</dbReference>
<comment type="subcellular location">
    <subcellularLocation>
        <location evidence="6">Cell membrane</location>
        <topology evidence="6">Multi-pass membrane protein</topology>
    </subcellularLocation>
    <subcellularLocation>
        <location evidence="1">Membrane</location>
    </subcellularLocation>
</comment>
<comment type="similarity">
    <text evidence="2 6">Belongs to the SURF1 family.</text>
</comment>
<name>A0A1G8DBR7_9NOCA</name>
<dbReference type="CDD" id="cd06662">
    <property type="entry name" value="SURF1"/>
    <property type="match status" value="1"/>
</dbReference>
<feature type="transmembrane region" description="Helical" evidence="6">
    <location>
        <begin position="213"/>
        <end position="235"/>
    </location>
</feature>
<evidence type="ECO:0000256" key="6">
    <source>
        <dbReference type="RuleBase" id="RU363076"/>
    </source>
</evidence>
<sequence>MRRLKFLLRPSWIVLALLVVAFAFLCFSVLAPWQLGKNTSTEHRNQLIADSIEADPVPVESLVGADGTSPDDEWRQVTATGSYVPDSDALVRLRSIESQPAYEVLTPFRLEDGRALLVNRGYVRPVLGTQAPPVDPAPTGEVTLAGRIRMPEGVAPGRDPMVEGDVRQVYTINPGQVGDFVGVDLVDTYLQLEPDQPGGLGTIPLPQLDAGPYLSYGLQWLAFGIMAPLGLAYFVRAELRERRKEKAGGDGGPEPTPPTDRPEPEGPTPPQKPSSRSASVADPVEDSVEDATANSAGARPSVDDIVLPRGRFRRGPKAPETPLSAADAKLADRYGKRR</sequence>
<evidence type="ECO:0000256" key="7">
    <source>
        <dbReference type="SAM" id="MobiDB-lite"/>
    </source>
</evidence>
<evidence type="ECO:0000256" key="1">
    <source>
        <dbReference type="ARBA" id="ARBA00004370"/>
    </source>
</evidence>
<dbReference type="InterPro" id="IPR002994">
    <property type="entry name" value="Surf1/Shy1"/>
</dbReference>
<feature type="region of interest" description="Disordered" evidence="7">
    <location>
        <begin position="244"/>
        <end position="338"/>
    </location>
</feature>
<dbReference type="Proteomes" id="UP000183263">
    <property type="component" value="Unassembled WGS sequence"/>
</dbReference>
<dbReference type="GO" id="GO:0005886">
    <property type="term" value="C:plasma membrane"/>
    <property type="evidence" value="ECO:0007669"/>
    <property type="project" value="UniProtKB-SubCell"/>
</dbReference>
<dbReference type="PANTHER" id="PTHR23427:SF2">
    <property type="entry name" value="SURFEIT LOCUS PROTEIN 1"/>
    <property type="match status" value="1"/>
</dbReference>
<dbReference type="RefSeq" id="WP_072737675.1">
    <property type="nucleotide sequence ID" value="NZ_CP048813.1"/>
</dbReference>
<keyword evidence="6" id="KW-1003">Cell membrane</keyword>
<dbReference type="PANTHER" id="PTHR23427">
    <property type="entry name" value="SURFEIT LOCUS PROTEIN"/>
    <property type="match status" value="1"/>
</dbReference>
<evidence type="ECO:0000313" key="9">
    <source>
        <dbReference type="Proteomes" id="UP000183263"/>
    </source>
</evidence>
<keyword evidence="9" id="KW-1185">Reference proteome</keyword>
<dbReference type="AlphaFoldDB" id="A0A1G8DBR7"/>
<evidence type="ECO:0000256" key="4">
    <source>
        <dbReference type="ARBA" id="ARBA00022989"/>
    </source>
</evidence>
<evidence type="ECO:0000256" key="3">
    <source>
        <dbReference type="ARBA" id="ARBA00022692"/>
    </source>
</evidence>
<evidence type="ECO:0000313" key="8">
    <source>
        <dbReference type="EMBL" id="SDH55125.1"/>
    </source>
</evidence>
<feature type="transmembrane region" description="Helical" evidence="6">
    <location>
        <begin position="12"/>
        <end position="35"/>
    </location>
</feature>
<proteinExistence type="inferred from homology"/>
<gene>
    <name evidence="8" type="ORF">SAMN05444695_102260</name>
</gene>
<dbReference type="PROSITE" id="PS50895">
    <property type="entry name" value="SURF1"/>
    <property type="match status" value="1"/>
</dbReference>
<dbReference type="InterPro" id="IPR045214">
    <property type="entry name" value="Surf1/Surf4"/>
</dbReference>